<evidence type="ECO:0000313" key="1">
    <source>
        <dbReference type="EMBL" id="MEU7069525.1"/>
    </source>
</evidence>
<accession>A0ABV3C600</accession>
<dbReference type="EMBL" id="JBEZAE010000002">
    <property type="protein sequence ID" value="MEU7069525.1"/>
    <property type="molecule type" value="Genomic_DNA"/>
</dbReference>
<name>A0ABV3C600_9ACTN</name>
<evidence type="ECO:0000313" key="2">
    <source>
        <dbReference type="Proteomes" id="UP001551329"/>
    </source>
</evidence>
<gene>
    <name evidence="1" type="ORF">AB0A88_05130</name>
</gene>
<comment type="caution">
    <text evidence="1">The sequence shown here is derived from an EMBL/GenBank/DDBJ whole genome shotgun (WGS) entry which is preliminary data.</text>
</comment>
<organism evidence="1 2">
    <name type="scientific">Streptomyces narbonensis</name>
    <dbReference type="NCBI Taxonomy" id="67333"/>
    <lineage>
        <taxon>Bacteria</taxon>
        <taxon>Bacillati</taxon>
        <taxon>Actinomycetota</taxon>
        <taxon>Actinomycetes</taxon>
        <taxon>Kitasatosporales</taxon>
        <taxon>Streptomycetaceae</taxon>
        <taxon>Streptomyces</taxon>
    </lineage>
</organism>
<reference evidence="1 2" key="1">
    <citation type="submission" date="2024-06" db="EMBL/GenBank/DDBJ databases">
        <title>The Natural Products Discovery Center: Release of the First 8490 Sequenced Strains for Exploring Actinobacteria Biosynthetic Diversity.</title>
        <authorList>
            <person name="Kalkreuter E."/>
            <person name="Kautsar S.A."/>
            <person name="Yang D."/>
            <person name="Bader C.D."/>
            <person name="Teijaro C.N."/>
            <person name="Fluegel L."/>
            <person name="Davis C.M."/>
            <person name="Simpson J.R."/>
            <person name="Lauterbach L."/>
            <person name="Steele A.D."/>
            <person name="Gui C."/>
            <person name="Meng S."/>
            <person name="Li G."/>
            <person name="Viehrig K."/>
            <person name="Ye F."/>
            <person name="Su P."/>
            <person name="Kiefer A.F."/>
            <person name="Nichols A."/>
            <person name="Cepeda A.J."/>
            <person name="Yan W."/>
            <person name="Fan B."/>
            <person name="Jiang Y."/>
            <person name="Adhikari A."/>
            <person name="Zheng C.-J."/>
            <person name="Schuster L."/>
            <person name="Cowan T.M."/>
            <person name="Smanski M.J."/>
            <person name="Chevrette M.G."/>
            <person name="De Carvalho L.P.S."/>
            <person name="Shen B."/>
        </authorList>
    </citation>
    <scope>NUCLEOTIDE SEQUENCE [LARGE SCALE GENOMIC DNA]</scope>
    <source>
        <strain evidence="1 2">NPDC045974</strain>
    </source>
</reference>
<sequence>MSEAERRPAYLCGQLHAALRALESIGARTNRLAETGTLYETARSPQNKLRQHLRLAGEHVVAAVLRGEAHAKAATEVFQGIPTFIPPKGIPSRALDNTESALFSEGYNEQLSAYKEKYGALFA</sequence>
<dbReference type="Proteomes" id="UP001551329">
    <property type="component" value="Unassembled WGS sequence"/>
</dbReference>
<protein>
    <submittedName>
        <fullName evidence="1">Uncharacterized protein</fullName>
    </submittedName>
</protein>
<proteinExistence type="predicted"/>
<dbReference type="RefSeq" id="WP_358472528.1">
    <property type="nucleotide sequence ID" value="NZ_JBEZAE010000002.1"/>
</dbReference>
<keyword evidence="2" id="KW-1185">Reference proteome</keyword>